<dbReference type="RefSeq" id="WP_184682316.1">
    <property type="nucleotide sequence ID" value="NZ_JACHLL010000002.1"/>
</dbReference>
<protein>
    <submittedName>
        <fullName evidence="1">Uncharacterized protein</fullName>
    </submittedName>
</protein>
<sequence length="58" mass="6689">MSEHRQFLALRAYVDLLLQHGACILAREPLLIRYGERTLHYSCGMLLCDDEIEVVELA</sequence>
<evidence type="ECO:0000313" key="1">
    <source>
        <dbReference type="EMBL" id="MBB6341527.1"/>
    </source>
</evidence>
<accession>A0A7X0BRX4</accession>
<proteinExistence type="predicted"/>
<evidence type="ECO:0000313" key="2">
    <source>
        <dbReference type="Proteomes" id="UP000557193"/>
    </source>
</evidence>
<organism evidence="1 2">
    <name type="scientific">Pseudomonas fluvialis</name>
    <dbReference type="NCBI Taxonomy" id="1793966"/>
    <lineage>
        <taxon>Bacteria</taxon>
        <taxon>Pseudomonadati</taxon>
        <taxon>Pseudomonadota</taxon>
        <taxon>Gammaproteobacteria</taxon>
        <taxon>Pseudomonadales</taxon>
        <taxon>Pseudomonadaceae</taxon>
        <taxon>Pseudomonas</taxon>
    </lineage>
</organism>
<dbReference type="Proteomes" id="UP000557193">
    <property type="component" value="Unassembled WGS sequence"/>
</dbReference>
<name>A0A7X0BRX4_9PSED</name>
<gene>
    <name evidence="1" type="ORF">HNP49_001684</name>
</gene>
<reference evidence="1 2" key="1">
    <citation type="submission" date="2020-08" db="EMBL/GenBank/DDBJ databases">
        <title>Functional genomics of gut bacteria from endangered species of beetles.</title>
        <authorList>
            <person name="Carlos-Shanley C."/>
        </authorList>
    </citation>
    <scope>NUCLEOTIDE SEQUENCE [LARGE SCALE GENOMIC DNA]</scope>
    <source>
        <strain evidence="1 2">S00202</strain>
    </source>
</reference>
<dbReference type="EMBL" id="JACHLL010000002">
    <property type="protein sequence ID" value="MBB6341527.1"/>
    <property type="molecule type" value="Genomic_DNA"/>
</dbReference>
<keyword evidence="2" id="KW-1185">Reference proteome</keyword>
<dbReference type="AlphaFoldDB" id="A0A7X0BRX4"/>
<comment type="caution">
    <text evidence="1">The sequence shown here is derived from an EMBL/GenBank/DDBJ whole genome shotgun (WGS) entry which is preliminary data.</text>
</comment>